<dbReference type="Pfam" id="PF01462">
    <property type="entry name" value="LRRNT"/>
    <property type="match status" value="1"/>
</dbReference>
<name>A0A6P5JRZ7_PHACI</name>
<keyword evidence="7 11" id="KW-1133">Transmembrane helix</keyword>
<dbReference type="InterPro" id="IPR000483">
    <property type="entry name" value="Cys-rich_flank_reg_C"/>
</dbReference>
<sequence length="260" mass="29277">MAGGGGERALTTEIPLFLFFQDKGKRCDQGDSCLGPLSPELLMAPERKESRKASQMPMPIAIKWMLLLLWGLPASLACPLPCDCQTLEAFGLVVDCSNRGLTTVPALPNTTRQLYLQNNNLSSIPAGTFDHLSYVYRIDVTNNPWHCDCGILYLKLWLEDHAQETLHLTRCASPAVTASLSLDQLTGNELEGCRRQLYPDQYHVFFWGDLALIVLTILNIILLGTLLWMAQKTIYWVTLNQCPQEPHQWQESSLRHHKAK</sequence>
<organism evidence="14 15">
    <name type="scientific">Phascolarctos cinereus</name>
    <name type="common">Koala</name>
    <dbReference type="NCBI Taxonomy" id="38626"/>
    <lineage>
        <taxon>Eukaryota</taxon>
        <taxon>Metazoa</taxon>
        <taxon>Chordata</taxon>
        <taxon>Craniata</taxon>
        <taxon>Vertebrata</taxon>
        <taxon>Euteleostomi</taxon>
        <taxon>Mammalia</taxon>
        <taxon>Metatheria</taxon>
        <taxon>Diprotodontia</taxon>
        <taxon>Phascolarctidae</taxon>
        <taxon>Phascolarctos</taxon>
    </lineage>
</organism>
<accession>A0A6P5JRZ7</accession>
<dbReference type="Gene3D" id="3.80.10.10">
    <property type="entry name" value="Ribonuclease Inhibitor"/>
    <property type="match status" value="1"/>
</dbReference>
<keyword evidence="14" id="KW-1185">Reference proteome</keyword>
<evidence type="ECO:0000259" key="12">
    <source>
        <dbReference type="SMART" id="SM00013"/>
    </source>
</evidence>
<keyword evidence="6" id="KW-0130">Cell adhesion</keyword>
<gene>
    <name evidence="15" type="primary">GP9</name>
</gene>
<dbReference type="PANTHER" id="PTHR22650:SF6">
    <property type="entry name" value="PLATELET GLYCOPROTEIN IX"/>
    <property type="match status" value="1"/>
</dbReference>
<dbReference type="GO" id="GO:0007596">
    <property type="term" value="P:blood coagulation"/>
    <property type="evidence" value="ECO:0007669"/>
    <property type="project" value="UniProtKB-KW"/>
</dbReference>
<keyword evidence="10" id="KW-1015">Disulfide bond</keyword>
<reference evidence="15" key="1">
    <citation type="submission" date="2025-08" db="UniProtKB">
        <authorList>
            <consortium name="RefSeq"/>
        </authorList>
    </citation>
    <scope>IDENTIFICATION</scope>
    <source>
        <tissue evidence="15">Spleen</tissue>
    </source>
</reference>
<evidence type="ECO:0000256" key="6">
    <source>
        <dbReference type="ARBA" id="ARBA00022889"/>
    </source>
</evidence>
<dbReference type="SUPFAM" id="SSF52058">
    <property type="entry name" value="L domain-like"/>
    <property type="match status" value="1"/>
</dbReference>
<dbReference type="GO" id="GO:0016020">
    <property type="term" value="C:membrane"/>
    <property type="evidence" value="ECO:0007669"/>
    <property type="project" value="UniProtKB-SubCell"/>
</dbReference>
<comment type="subcellular location">
    <subcellularLocation>
        <location evidence="1">Membrane</location>
        <topology evidence="1">Single-pass type I membrane protein</topology>
    </subcellularLocation>
</comment>
<feature type="domain" description="LRRCT" evidence="13">
    <location>
        <begin position="143"/>
        <end position="194"/>
    </location>
</feature>
<dbReference type="Proteomes" id="UP000515140">
    <property type="component" value="Unplaced"/>
</dbReference>
<dbReference type="SMART" id="SM00082">
    <property type="entry name" value="LRRCT"/>
    <property type="match status" value="1"/>
</dbReference>
<evidence type="ECO:0000256" key="8">
    <source>
        <dbReference type="ARBA" id="ARBA00023084"/>
    </source>
</evidence>
<keyword evidence="9 11" id="KW-0472">Membrane</keyword>
<dbReference type="InterPro" id="IPR052313">
    <property type="entry name" value="GPIb-IX-V_Complex"/>
</dbReference>
<keyword evidence="2" id="KW-0433">Leucine-rich repeat</keyword>
<evidence type="ECO:0000256" key="4">
    <source>
        <dbReference type="ARBA" id="ARBA00022696"/>
    </source>
</evidence>
<keyword evidence="4" id="KW-0356">Hemostasis</keyword>
<evidence type="ECO:0000313" key="14">
    <source>
        <dbReference type="Proteomes" id="UP000515140"/>
    </source>
</evidence>
<keyword evidence="5" id="KW-0732">Signal</keyword>
<keyword evidence="8" id="KW-0094">Blood coagulation</keyword>
<evidence type="ECO:0000256" key="1">
    <source>
        <dbReference type="ARBA" id="ARBA00004479"/>
    </source>
</evidence>
<dbReference type="GeneID" id="110204958"/>
<feature type="transmembrane region" description="Helical" evidence="11">
    <location>
        <begin position="204"/>
        <end position="230"/>
    </location>
</feature>
<dbReference type="RefSeq" id="XP_020836885.1">
    <property type="nucleotide sequence ID" value="XM_020981226.1"/>
</dbReference>
<dbReference type="InterPro" id="IPR032675">
    <property type="entry name" value="LRR_dom_sf"/>
</dbReference>
<dbReference type="CTD" id="2815"/>
<evidence type="ECO:0000256" key="9">
    <source>
        <dbReference type="ARBA" id="ARBA00023136"/>
    </source>
</evidence>
<dbReference type="AlphaFoldDB" id="A0A6P5JRZ7"/>
<keyword evidence="3 11" id="KW-0812">Transmembrane</keyword>
<dbReference type="PANTHER" id="PTHR22650">
    <property type="entry name" value="GLYCOPROTEIN IB BETA"/>
    <property type="match status" value="1"/>
</dbReference>
<evidence type="ECO:0000256" key="11">
    <source>
        <dbReference type="SAM" id="Phobius"/>
    </source>
</evidence>
<dbReference type="SMART" id="SM00013">
    <property type="entry name" value="LRRNT"/>
    <property type="match status" value="1"/>
</dbReference>
<proteinExistence type="predicted"/>
<evidence type="ECO:0000256" key="5">
    <source>
        <dbReference type="ARBA" id="ARBA00022729"/>
    </source>
</evidence>
<evidence type="ECO:0000256" key="2">
    <source>
        <dbReference type="ARBA" id="ARBA00022614"/>
    </source>
</evidence>
<feature type="domain" description="LRRNT" evidence="12">
    <location>
        <begin position="77"/>
        <end position="113"/>
    </location>
</feature>
<evidence type="ECO:0000256" key="7">
    <source>
        <dbReference type="ARBA" id="ARBA00022989"/>
    </source>
</evidence>
<evidence type="ECO:0000256" key="10">
    <source>
        <dbReference type="ARBA" id="ARBA00023157"/>
    </source>
</evidence>
<evidence type="ECO:0000313" key="15">
    <source>
        <dbReference type="RefSeq" id="XP_020836885.1"/>
    </source>
</evidence>
<dbReference type="InterPro" id="IPR000372">
    <property type="entry name" value="LRRNT"/>
</dbReference>
<protein>
    <submittedName>
        <fullName evidence="15">Platelet glycoprotein IX isoform X2</fullName>
    </submittedName>
</protein>
<evidence type="ECO:0000259" key="13">
    <source>
        <dbReference type="SMART" id="SM00082"/>
    </source>
</evidence>
<dbReference type="GO" id="GO:0007155">
    <property type="term" value="P:cell adhesion"/>
    <property type="evidence" value="ECO:0007669"/>
    <property type="project" value="UniProtKB-KW"/>
</dbReference>
<evidence type="ECO:0000256" key="3">
    <source>
        <dbReference type="ARBA" id="ARBA00022692"/>
    </source>
</evidence>